<sequence length="29" mass="3202">VATAEELQRQVRQGSRRTGEASVDADERS</sequence>
<gene>
    <name evidence="2" type="ORF">METZ01_LOCUS251475</name>
</gene>
<reference evidence="2" key="1">
    <citation type="submission" date="2018-05" db="EMBL/GenBank/DDBJ databases">
        <authorList>
            <person name="Lanie J.A."/>
            <person name="Ng W.-L."/>
            <person name="Kazmierczak K.M."/>
            <person name="Andrzejewski T.M."/>
            <person name="Davidsen T.M."/>
            <person name="Wayne K.J."/>
            <person name="Tettelin H."/>
            <person name="Glass J.I."/>
            <person name="Rusch D."/>
            <person name="Podicherti R."/>
            <person name="Tsui H.-C.T."/>
            <person name="Winkler M.E."/>
        </authorList>
    </citation>
    <scope>NUCLEOTIDE SEQUENCE</scope>
</reference>
<evidence type="ECO:0000313" key="2">
    <source>
        <dbReference type="EMBL" id="SVB98621.1"/>
    </source>
</evidence>
<evidence type="ECO:0000256" key="1">
    <source>
        <dbReference type="SAM" id="MobiDB-lite"/>
    </source>
</evidence>
<feature type="region of interest" description="Disordered" evidence="1">
    <location>
        <begin position="1"/>
        <end position="29"/>
    </location>
</feature>
<dbReference type="AlphaFoldDB" id="A0A382IIW0"/>
<name>A0A382IIW0_9ZZZZ</name>
<feature type="non-terminal residue" evidence="2">
    <location>
        <position position="29"/>
    </location>
</feature>
<organism evidence="2">
    <name type="scientific">marine metagenome</name>
    <dbReference type="NCBI Taxonomy" id="408172"/>
    <lineage>
        <taxon>unclassified sequences</taxon>
        <taxon>metagenomes</taxon>
        <taxon>ecological metagenomes</taxon>
    </lineage>
</organism>
<feature type="non-terminal residue" evidence="2">
    <location>
        <position position="1"/>
    </location>
</feature>
<dbReference type="EMBL" id="UINC01067192">
    <property type="protein sequence ID" value="SVB98621.1"/>
    <property type="molecule type" value="Genomic_DNA"/>
</dbReference>
<protein>
    <submittedName>
        <fullName evidence="2">Uncharacterized protein</fullName>
    </submittedName>
</protein>
<proteinExistence type="predicted"/>
<accession>A0A382IIW0</accession>